<organism evidence="4 5">
    <name type="scientific">Clostridium luticellarii</name>
    <dbReference type="NCBI Taxonomy" id="1691940"/>
    <lineage>
        <taxon>Bacteria</taxon>
        <taxon>Bacillati</taxon>
        <taxon>Bacillota</taxon>
        <taxon>Clostridia</taxon>
        <taxon>Eubacteriales</taxon>
        <taxon>Clostridiaceae</taxon>
        <taxon>Clostridium</taxon>
    </lineage>
</organism>
<keyword evidence="5" id="KW-1185">Reference proteome</keyword>
<dbReference type="OrthoDB" id="9810250at2"/>
<gene>
    <name evidence="4" type="ORF">CLLU_14130</name>
</gene>
<dbReference type="Pfam" id="PF14278">
    <property type="entry name" value="TetR_C_8"/>
    <property type="match status" value="1"/>
</dbReference>
<comment type="caution">
    <text evidence="4">The sequence shown here is derived from an EMBL/GenBank/DDBJ whole genome shotgun (WGS) entry which is preliminary data.</text>
</comment>
<dbReference type="SUPFAM" id="SSF46689">
    <property type="entry name" value="Homeodomain-like"/>
    <property type="match status" value="1"/>
</dbReference>
<dbReference type="EMBL" id="PVXP01000014">
    <property type="protein sequence ID" value="PRR85658.1"/>
    <property type="molecule type" value="Genomic_DNA"/>
</dbReference>
<evidence type="ECO:0000259" key="3">
    <source>
        <dbReference type="PROSITE" id="PS50977"/>
    </source>
</evidence>
<dbReference type="PROSITE" id="PS50977">
    <property type="entry name" value="HTH_TETR_2"/>
    <property type="match status" value="1"/>
</dbReference>
<name>A0A2T0BP44_9CLOT</name>
<dbReference type="Pfam" id="PF00440">
    <property type="entry name" value="TetR_N"/>
    <property type="match status" value="1"/>
</dbReference>
<dbReference type="InterPro" id="IPR001647">
    <property type="entry name" value="HTH_TetR"/>
</dbReference>
<evidence type="ECO:0000256" key="1">
    <source>
        <dbReference type="ARBA" id="ARBA00023125"/>
    </source>
</evidence>
<keyword evidence="1 2" id="KW-0238">DNA-binding</keyword>
<evidence type="ECO:0000313" key="5">
    <source>
        <dbReference type="Proteomes" id="UP000237798"/>
    </source>
</evidence>
<dbReference type="InterPro" id="IPR050624">
    <property type="entry name" value="HTH-type_Tx_Regulator"/>
</dbReference>
<feature type="domain" description="HTH tetR-type" evidence="3">
    <location>
        <begin position="3"/>
        <end position="63"/>
    </location>
</feature>
<reference evidence="4 5" key="1">
    <citation type="submission" date="2018-03" db="EMBL/GenBank/DDBJ databases">
        <title>Genome sequence of Clostridium luticellarii DSM 29923.</title>
        <authorList>
            <person name="Poehlein A."/>
            <person name="Daniel R."/>
        </authorList>
    </citation>
    <scope>NUCLEOTIDE SEQUENCE [LARGE SCALE GENOMIC DNA]</scope>
    <source>
        <strain evidence="4 5">DSM 29923</strain>
    </source>
</reference>
<accession>A0A2T0BP44</accession>
<dbReference type="InterPro" id="IPR039532">
    <property type="entry name" value="TetR_C_Firmicutes"/>
</dbReference>
<dbReference type="Gene3D" id="1.10.357.10">
    <property type="entry name" value="Tetracycline Repressor, domain 2"/>
    <property type="match status" value="1"/>
</dbReference>
<dbReference type="GO" id="GO:0003677">
    <property type="term" value="F:DNA binding"/>
    <property type="evidence" value="ECO:0007669"/>
    <property type="project" value="UniProtKB-UniRule"/>
</dbReference>
<evidence type="ECO:0000313" key="4">
    <source>
        <dbReference type="EMBL" id="PRR85658.1"/>
    </source>
</evidence>
<dbReference type="InterPro" id="IPR009057">
    <property type="entry name" value="Homeodomain-like_sf"/>
</dbReference>
<dbReference type="Proteomes" id="UP000237798">
    <property type="component" value="Unassembled WGS sequence"/>
</dbReference>
<dbReference type="RefSeq" id="WP_158255892.1">
    <property type="nucleotide sequence ID" value="NZ_PVXP01000014.1"/>
</dbReference>
<dbReference type="PANTHER" id="PTHR43479">
    <property type="entry name" value="ACREF/ENVCD OPERON REPRESSOR-RELATED"/>
    <property type="match status" value="1"/>
</dbReference>
<proteinExistence type="predicted"/>
<sequence>MTSKTNQLLKDTFIELYTHKPINKISVKELCQRANLNRGTFYSYYENIDNLLEEIEEELLSDLVNIIKTENIIIHTKEDLDIFLETIKKLTDYIRKHGNYFKALLGKNGDNLFKYKIKNTMKKKLSIKFKAEKRNIGNLNEYLLEYIPSANIGVITYWVETGMKTTPEELMGLMVKILFKGPFNIR</sequence>
<dbReference type="AlphaFoldDB" id="A0A2T0BP44"/>
<protein>
    <recommendedName>
        <fullName evidence="3">HTH tetR-type domain-containing protein</fullName>
    </recommendedName>
</protein>
<evidence type="ECO:0000256" key="2">
    <source>
        <dbReference type="PROSITE-ProRule" id="PRU00335"/>
    </source>
</evidence>
<feature type="DNA-binding region" description="H-T-H motif" evidence="2">
    <location>
        <begin position="26"/>
        <end position="45"/>
    </location>
</feature>
<dbReference type="PANTHER" id="PTHR43479:SF7">
    <property type="entry name" value="TETR-FAMILY TRANSCRIPTIONAL REGULATOR"/>
    <property type="match status" value="1"/>
</dbReference>